<gene>
    <name evidence="1" type="ORF">GLW36_15845</name>
</gene>
<accession>A0A6B1IT37</accession>
<reference evidence="1 2" key="1">
    <citation type="submission" date="2019-11" db="EMBL/GenBank/DDBJ databases">
        <title>Genome sequences of 17 halophilic strains isolated from different environments.</title>
        <authorList>
            <person name="Furrow R.E."/>
        </authorList>
    </citation>
    <scope>NUCLEOTIDE SEQUENCE [LARGE SCALE GENOMIC DNA]</scope>
    <source>
        <strain evidence="1 2">22517_05_Cabo</strain>
    </source>
</reference>
<dbReference type="Proteomes" id="UP000460194">
    <property type="component" value="Unassembled WGS sequence"/>
</dbReference>
<organism evidence="1 2">
    <name type="scientific">Halorubrum distributum</name>
    <dbReference type="NCBI Taxonomy" id="29283"/>
    <lineage>
        <taxon>Archaea</taxon>
        <taxon>Methanobacteriati</taxon>
        <taxon>Methanobacteriota</taxon>
        <taxon>Stenosarchaea group</taxon>
        <taxon>Halobacteria</taxon>
        <taxon>Halobacteriales</taxon>
        <taxon>Haloferacaceae</taxon>
        <taxon>Halorubrum</taxon>
        <taxon>Halorubrum distributum group</taxon>
    </lineage>
</organism>
<dbReference type="AlphaFoldDB" id="A0A6B1IT37"/>
<proteinExistence type="predicted"/>
<protein>
    <submittedName>
        <fullName evidence="1">Uncharacterized protein</fullName>
    </submittedName>
</protein>
<comment type="caution">
    <text evidence="1">The sequence shown here is derived from an EMBL/GenBank/DDBJ whole genome shotgun (WGS) entry which is preliminary data.</text>
</comment>
<dbReference type="RefSeq" id="WP_159369630.1">
    <property type="nucleotide sequence ID" value="NZ_WMEO01000045.1"/>
</dbReference>
<name>A0A6B1IT37_9EURY</name>
<sequence>MRNATSTRPKIIRVIDKYDLDGIGDEMVAEWTKPESTRRSCRELAEFFNIRVLDAALREAGIIWDRSLVEECAAIIKDRDKSLTGFDLDSRGVDIDEVGEDMVSYQSIYTYLTEYRDTEYEREINDIHSRVKSLRQIETKAETIATGIISQSVSHNQVHGAEPQIEVTTECICETCGSNTEMSVYLQNGGCPACSQSR</sequence>
<dbReference type="Pfam" id="PF21811">
    <property type="entry name" value="RdfA"/>
    <property type="match status" value="1"/>
</dbReference>
<dbReference type="InterPro" id="IPR048925">
    <property type="entry name" value="RdfA"/>
</dbReference>
<evidence type="ECO:0000313" key="1">
    <source>
        <dbReference type="EMBL" id="MYL18105.1"/>
    </source>
</evidence>
<dbReference type="EMBL" id="WMEO01000045">
    <property type="protein sequence ID" value="MYL18105.1"/>
    <property type="molecule type" value="Genomic_DNA"/>
</dbReference>
<evidence type="ECO:0000313" key="2">
    <source>
        <dbReference type="Proteomes" id="UP000460194"/>
    </source>
</evidence>